<keyword evidence="4" id="KW-0547">Nucleotide-binding</keyword>
<evidence type="ECO:0000256" key="5">
    <source>
        <dbReference type="ARBA" id="ARBA00022777"/>
    </source>
</evidence>
<feature type="transmembrane region" description="Helical" evidence="7">
    <location>
        <begin position="47"/>
        <end position="68"/>
    </location>
</feature>
<dbReference type="InterPro" id="IPR036890">
    <property type="entry name" value="HATPase_C_sf"/>
</dbReference>
<proteinExistence type="predicted"/>
<feature type="transmembrane region" description="Helical" evidence="7">
    <location>
        <begin position="80"/>
        <end position="101"/>
    </location>
</feature>
<dbReference type="RefSeq" id="WP_157688674.1">
    <property type="nucleotide sequence ID" value="NZ_CP034345.1"/>
</dbReference>
<keyword evidence="7" id="KW-0472">Membrane</keyword>
<reference evidence="9 10" key="1">
    <citation type="submission" date="2018-12" db="EMBL/GenBank/DDBJ databases">
        <title>Complete genome sequence of Haloplanus rallus MBLA0036.</title>
        <authorList>
            <person name="Nam Y.-d."/>
            <person name="Kang J."/>
            <person name="Chung W.-H."/>
            <person name="Park Y.S."/>
        </authorList>
    </citation>
    <scope>NUCLEOTIDE SEQUENCE [LARGE SCALE GENOMIC DNA]</scope>
    <source>
        <strain evidence="9 10">MBLA0036</strain>
    </source>
</reference>
<protein>
    <recommendedName>
        <fullName evidence="2">histidine kinase</fullName>
        <ecNumber evidence="2">2.7.13.3</ecNumber>
    </recommendedName>
</protein>
<keyword evidence="5" id="KW-0418">Kinase</keyword>
<dbReference type="Pfam" id="PF02518">
    <property type="entry name" value="HATPase_c"/>
    <property type="match status" value="1"/>
</dbReference>
<dbReference type="PANTHER" id="PTHR44936">
    <property type="entry name" value="SENSOR PROTEIN CREC"/>
    <property type="match status" value="1"/>
</dbReference>
<evidence type="ECO:0000256" key="6">
    <source>
        <dbReference type="ARBA" id="ARBA00022840"/>
    </source>
</evidence>
<evidence type="ECO:0000256" key="2">
    <source>
        <dbReference type="ARBA" id="ARBA00012438"/>
    </source>
</evidence>
<feature type="transmembrane region" description="Helical" evidence="7">
    <location>
        <begin position="12"/>
        <end position="35"/>
    </location>
</feature>
<keyword evidence="6" id="KW-0067">ATP-binding</keyword>
<dbReference type="Proteomes" id="UP000428325">
    <property type="component" value="Chromosome"/>
</dbReference>
<keyword evidence="7" id="KW-1133">Transmembrane helix</keyword>
<dbReference type="InterPro" id="IPR031623">
    <property type="entry name" value="HisKA_4TM"/>
</dbReference>
<evidence type="ECO:0000313" key="10">
    <source>
        <dbReference type="Proteomes" id="UP000428325"/>
    </source>
</evidence>
<dbReference type="GO" id="GO:0005524">
    <property type="term" value="F:ATP binding"/>
    <property type="evidence" value="ECO:0007669"/>
    <property type="project" value="UniProtKB-KW"/>
</dbReference>
<evidence type="ECO:0000256" key="4">
    <source>
        <dbReference type="ARBA" id="ARBA00022741"/>
    </source>
</evidence>
<dbReference type="EC" id="2.7.13.3" evidence="2"/>
<dbReference type="InterPro" id="IPR050980">
    <property type="entry name" value="2C_sensor_his_kinase"/>
</dbReference>
<keyword evidence="7" id="KW-0812">Transmembrane</keyword>
<keyword evidence="3" id="KW-0808">Transferase</keyword>
<dbReference type="Gene3D" id="3.30.565.10">
    <property type="entry name" value="Histidine kinase-like ATPase, C-terminal domain"/>
    <property type="match status" value="1"/>
</dbReference>
<gene>
    <name evidence="9" type="ORF">EI982_06345</name>
</gene>
<organism evidence="9 10">
    <name type="scientific">Haloplanus rallus</name>
    <dbReference type="NCBI Taxonomy" id="1816183"/>
    <lineage>
        <taxon>Archaea</taxon>
        <taxon>Methanobacteriati</taxon>
        <taxon>Methanobacteriota</taxon>
        <taxon>Stenosarchaea group</taxon>
        <taxon>Halobacteria</taxon>
        <taxon>Halobacteriales</taxon>
        <taxon>Haloferacaceae</taxon>
        <taxon>Haloplanus</taxon>
    </lineage>
</organism>
<evidence type="ECO:0000256" key="1">
    <source>
        <dbReference type="ARBA" id="ARBA00000085"/>
    </source>
</evidence>
<dbReference type="InterPro" id="IPR003594">
    <property type="entry name" value="HATPase_dom"/>
</dbReference>
<accession>A0A6B9F289</accession>
<dbReference type="PRINTS" id="PR00344">
    <property type="entry name" value="BCTRLSENSOR"/>
</dbReference>
<dbReference type="PROSITE" id="PS50109">
    <property type="entry name" value="HIS_KIN"/>
    <property type="match status" value="1"/>
</dbReference>
<dbReference type="SUPFAM" id="SSF55874">
    <property type="entry name" value="ATPase domain of HSP90 chaperone/DNA topoisomerase II/histidine kinase"/>
    <property type="match status" value="1"/>
</dbReference>
<comment type="catalytic activity">
    <reaction evidence="1">
        <text>ATP + protein L-histidine = ADP + protein N-phospho-L-histidine.</text>
        <dbReference type="EC" id="2.7.13.3"/>
    </reaction>
</comment>
<dbReference type="InterPro" id="IPR005467">
    <property type="entry name" value="His_kinase_dom"/>
</dbReference>
<dbReference type="OrthoDB" id="3369at2157"/>
<keyword evidence="10" id="KW-1185">Reference proteome</keyword>
<dbReference type="EMBL" id="CP034345">
    <property type="protein sequence ID" value="QGX94435.1"/>
    <property type="molecule type" value="Genomic_DNA"/>
</dbReference>
<dbReference type="PANTHER" id="PTHR44936:SF10">
    <property type="entry name" value="SENSOR PROTEIN RSTB"/>
    <property type="match status" value="1"/>
</dbReference>
<feature type="domain" description="Histidine kinase" evidence="8">
    <location>
        <begin position="157"/>
        <end position="357"/>
    </location>
</feature>
<sequence length="359" mass="38680">MDVPAWERRLVVHAPSLIVVLALAVAVVSVANFVADIERLGVGIGPVLALALCLSLSAGLLWLGRWLSTSDLPLADTWSVVRWCLGGMAAFVTLSSLTVAVRLLEGRAVGGAAFGVIVVGTGGGIGGGMVGIYYARAKRAAREADRRRDALVFLNSHLRHNVLNATQVIQGYTGLLGERTEGTEEYLGPIERRSDAIAALIEDVKRLSDVFAGEQDPEPMDVSTRVLRAVEEVRSTYPEATVETDVEPELYVLATDAVSAVFSNLLRNAVQHHDRPDPTVWVTAERGDRSVRVSVADDGPGIRDDVKDHLFESAIESGEGRGIALVKTLLNHYGGDIEVRDNDPRGTEVVVELRRPPAR</sequence>
<dbReference type="SMART" id="SM00387">
    <property type="entry name" value="HATPase_c"/>
    <property type="match status" value="1"/>
</dbReference>
<dbReference type="AlphaFoldDB" id="A0A6B9F289"/>
<evidence type="ECO:0000259" key="8">
    <source>
        <dbReference type="PROSITE" id="PS50109"/>
    </source>
</evidence>
<dbReference type="KEGG" id="hra:EI982_06345"/>
<feature type="transmembrane region" description="Helical" evidence="7">
    <location>
        <begin position="113"/>
        <end position="135"/>
    </location>
</feature>
<evidence type="ECO:0000313" key="9">
    <source>
        <dbReference type="EMBL" id="QGX94435.1"/>
    </source>
</evidence>
<dbReference type="GO" id="GO:0004673">
    <property type="term" value="F:protein histidine kinase activity"/>
    <property type="evidence" value="ECO:0007669"/>
    <property type="project" value="UniProtKB-EC"/>
</dbReference>
<dbReference type="GeneID" id="43369134"/>
<dbReference type="InterPro" id="IPR004358">
    <property type="entry name" value="Sig_transdc_His_kin-like_C"/>
</dbReference>
<dbReference type="Pfam" id="PF16926">
    <property type="entry name" value="HisKA_4TM"/>
    <property type="match status" value="1"/>
</dbReference>
<evidence type="ECO:0000256" key="3">
    <source>
        <dbReference type="ARBA" id="ARBA00022679"/>
    </source>
</evidence>
<evidence type="ECO:0000256" key="7">
    <source>
        <dbReference type="SAM" id="Phobius"/>
    </source>
</evidence>
<name>A0A6B9F289_9EURY</name>